<protein>
    <submittedName>
        <fullName evidence="2">Uncharacterized protein</fullName>
    </submittedName>
</protein>
<proteinExistence type="predicted"/>
<comment type="caution">
    <text evidence="2">The sequence shown here is derived from an EMBL/GenBank/DDBJ whole genome shotgun (WGS) entry which is preliminary data.</text>
</comment>
<feature type="region of interest" description="Disordered" evidence="1">
    <location>
        <begin position="814"/>
        <end position="839"/>
    </location>
</feature>
<evidence type="ECO:0000256" key="1">
    <source>
        <dbReference type="SAM" id="MobiDB-lite"/>
    </source>
</evidence>
<keyword evidence="3" id="KW-1185">Reference proteome</keyword>
<dbReference type="EMBL" id="CAJNOC010000811">
    <property type="protein sequence ID" value="CAF0805997.1"/>
    <property type="molecule type" value="Genomic_DNA"/>
</dbReference>
<evidence type="ECO:0000313" key="3">
    <source>
        <dbReference type="Proteomes" id="UP000663879"/>
    </source>
</evidence>
<sequence>MINQISNNVTQQQQQQQQQTTTDALIINSNSTTVSDELILQLQEQFGDSKQIYILNTANNSVSSSSSYNNSTNNNTNTIQYLIVDKDVDINAILQDPSIFQNQQQAVTNQPTQQVNNQNHVTTPIQTKSQIQQPQNHHLLAEESIQRVTAPPPKRKQFEYKIDTNKRMSYQDAFLRFLAGEKQPTLEINTNEHANKKPKDNIYYNFYLNNPKLTTQNTNTQSSVSVNTPTNNPNPPVVITNGNTNVVFNTSNMTTGNNDKENYYNSSRRENLLPLNNYEYRNSYKDHYDNQGVRINPALFKNLPGTSQTKPVKQIDNKIETPKIINHSIRSNDILEPKIITPNSTLNDHTYKTNSDTKILQRELSQTDLDLNSIKRKPSLNDDITIIEPEPIKPKQNKIDLPLNQQDILPNVNTITNTSELSDMINFSQGEFLIHKPTFSGDFDNYEIWCVLDEQYLQKYEPVLLSTGERCHQSADVLAQYTANKAEFLLVKVEEKGKTENNNIVVGVLPEFEPKNNPKIAAALLPNNNVAAVESTTNETIATEAQNANVVVVTYDDLKSAFDVFVQVMSSQYLNGEFLLKIKEIHDEYFKPSIEFIETILTEKYNLLFNCVCNFVINLNNKLKMCFGEGKTYVELKEDFKYLLEHKPKLLIQKVAFDNVQIQKLKKCESFNFFYDISTNGSAIGLDDSVLNVNYLVQFSGNLYDSDTLVPLAGTNLNDKQFLVCAKMCNFVNLLHSLKHFKIAYLEICSQKIESIKIQLNSTNSLNTNPTDENNSNTEILNYCLADNQWLLEMFEKFKQLLFDVDNLITNESSNGSLNSQQDKHLKEGTNQTQQVNGL</sequence>
<name>A0A813T3N1_9BILA</name>
<dbReference type="Proteomes" id="UP000663879">
    <property type="component" value="Unassembled WGS sequence"/>
</dbReference>
<gene>
    <name evidence="2" type="ORF">OXX778_LOCUS6720</name>
</gene>
<feature type="region of interest" description="Disordered" evidence="1">
    <location>
        <begin position="214"/>
        <end position="236"/>
    </location>
</feature>
<evidence type="ECO:0000313" key="2">
    <source>
        <dbReference type="EMBL" id="CAF0805997.1"/>
    </source>
</evidence>
<feature type="compositionally biased region" description="Polar residues" evidence="1">
    <location>
        <begin position="829"/>
        <end position="839"/>
    </location>
</feature>
<organism evidence="2 3">
    <name type="scientific">Brachionus calyciflorus</name>
    <dbReference type="NCBI Taxonomy" id="104777"/>
    <lineage>
        <taxon>Eukaryota</taxon>
        <taxon>Metazoa</taxon>
        <taxon>Spiralia</taxon>
        <taxon>Gnathifera</taxon>
        <taxon>Rotifera</taxon>
        <taxon>Eurotatoria</taxon>
        <taxon>Monogononta</taxon>
        <taxon>Pseudotrocha</taxon>
        <taxon>Ploima</taxon>
        <taxon>Brachionidae</taxon>
        <taxon>Brachionus</taxon>
    </lineage>
</organism>
<reference evidence="2" key="1">
    <citation type="submission" date="2021-02" db="EMBL/GenBank/DDBJ databases">
        <authorList>
            <person name="Nowell W R."/>
        </authorList>
    </citation>
    <scope>NUCLEOTIDE SEQUENCE</scope>
    <source>
        <strain evidence="2">Ploen Becks lab</strain>
    </source>
</reference>
<accession>A0A813T3N1</accession>
<dbReference type="AlphaFoldDB" id="A0A813T3N1"/>
<dbReference type="OrthoDB" id="10003257at2759"/>